<dbReference type="AlphaFoldDB" id="A0A517CM67"/>
<evidence type="ECO:0000313" key="1">
    <source>
        <dbReference type="EMBL" id="QDR66107.1"/>
    </source>
</evidence>
<reference evidence="1" key="1">
    <citation type="submission" date="2019-07" db="EMBL/GenBank/DDBJ databases">
        <title>Draft Genome Sequence of Megaplasmid-Bearing Staphylococcus scuiri strain B9-58B Isolated from Retail Pork.</title>
        <authorList>
            <person name="Neyaz L."/>
            <person name="Karki A.B."/>
            <person name="Fakhr M.K."/>
        </authorList>
    </citation>
    <scope>NUCLEOTIDE SEQUENCE</scope>
    <source>
        <strain evidence="1">B9-58B</strain>
        <plasmid evidence="1">pSSLNP162</plasmid>
    </source>
</reference>
<geneLocation type="plasmid" evidence="1">
    <name>pSSLNP162</name>
</geneLocation>
<dbReference type="EMBL" id="CP041918">
    <property type="protein sequence ID" value="QDR66107.1"/>
    <property type="molecule type" value="Genomic_DNA"/>
</dbReference>
<proteinExistence type="predicted"/>
<dbReference type="RefSeq" id="WP_152292155.1">
    <property type="nucleotide sequence ID" value="NZ_CAJVGN010000002.1"/>
</dbReference>
<organism evidence="1">
    <name type="scientific">Mammaliicoccus sciuri</name>
    <name type="common">Staphylococcus sciuri</name>
    <dbReference type="NCBI Taxonomy" id="1296"/>
    <lineage>
        <taxon>Bacteria</taxon>
        <taxon>Bacillati</taxon>
        <taxon>Bacillota</taxon>
        <taxon>Bacilli</taxon>
        <taxon>Bacillales</taxon>
        <taxon>Staphylococcaceae</taxon>
        <taxon>Mammaliicoccus</taxon>
    </lineage>
</organism>
<protein>
    <submittedName>
        <fullName evidence="1">Uncharacterized protein</fullName>
    </submittedName>
</protein>
<keyword evidence="1" id="KW-0614">Plasmid</keyword>
<name>A0A517CM67_MAMSC</name>
<dbReference type="Gene3D" id="2.30.30.100">
    <property type="match status" value="1"/>
</dbReference>
<accession>A0A517CM67</accession>
<gene>
    <name evidence="1" type="ORF">FPV13_14495</name>
</gene>
<sequence length="83" mass="9789">MAEKSSKQRAAENYKQKRELSARAFEEFIGSRVRIVFVDSKVIEAIVLKQYTYEIIVDKFNKDKTETNKALISKHSIRYMEEL</sequence>